<reference evidence="2 3" key="1">
    <citation type="journal article" date="2014" name="BMC Genomics">
        <title>Comparison of environmental and isolate Sulfobacillus genomes reveals diverse carbon, sulfur, nitrogen, and hydrogen metabolisms.</title>
        <authorList>
            <person name="Justice N.B."/>
            <person name="Norman A."/>
            <person name="Brown C.T."/>
            <person name="Singh A."/>
            <person name="Thomas B.C."/>
            <person name="Banfield J.F."/>
        </authorList>
    </citation>
    <scope>NUCLEOTIDE SEQUENCE [LARGE SCALE GENOMIC DNA]</scope>
    <source>
        <strain evidence="2">AMDSBA3</strain>
    </source>
</reference>
<dbReference type="InterPro" id="IPR041375">
    <property type="entry name" value="VapC45_PIN-like"/>
</dbReference>
<dbReference type="EMBL" id="PXYV01000095">
    <property type="protein sequence ID" value="PSR20019.1"/>
    <property type="molecule type" value="Genomic_DNA"/>
</dbReference>
<proteinExistence type="predicted"/>
<accession>A0A2T2WCR5</accession>
<dbReference type="AlphaFoldDB" id="A0A2T2WCR5"/>
<comment type="caution">
    <text evidence="2">The sequence shown here is derived from an EMBL/GenBank/DDBJ whole genome shotgun (WGS) entry which is preliminary data.</text>
</comment>
<feature type="domain" description="VapC45 PIN like" evidence="1">
    <location>
        <begin position="8"/>
        <end position="74"/>
    </location>
</feature>
<name>A0A2T2WCR5_9FIRM</name>
<protein>
    <recommendedName>
        <fullName evidence="1">VapC45 PIN like domain-containing protein</fullName>
    </recommendedName>
</protein>
<gene>
    <name evidence="2" type="ORF">C7B45_16935</name>
</gene>
<evidence type="ECO:0000259" key="1">
    <source>
        <dbReference type="Pfam" id="PF18478"/>
    </source>
</evidence>
<sequence length="87" mass="10134">MSHPVGLPNLFLDRSLGQKIVPMRLREVGLRLTTLAERYPGRDETVTDIEWLRDAGNYNEVVFMKDKRIRKNYRGLAEAGPIYLFRV</sequence>
<dbReference type="Proteomes" id="UP000241848">
    <property type="component" value="Unassembled WGS sequence"/>
</dbReference>
<dbReference type="Pfam" id="PF18478">
    <property type="entry name" value="PIN_10"/>
    <property type="match status" value="1"/>
</dbReference>
<evidence type="ECO:0000313" key="2">
    <source>
        <dbReference type="EMBL" id="PSR20019.1"/>
    </source>
</evidence>
<evidence type="ECO:0000313" key="3">
    <source>
        <dbReference type="Proteomes" id="UP000241848"/>
    </source>
</evidence>
<organism evidence="2 3">
    <name type="scientific">Sulfobacillus acidophilus</name>
    <dbReference type="NCBI Taxonomy" id="53633"/>
    <lineage>
        <taxon>Bacteria</taxon>
        <taxon>Bacillati</taxon>
        <taxon>Bacillota</taxon>
        <taxon>Clostridia</taxon>
        <taxon>Eubacteriales</taxon>
        <taxon>Clostridiales Family XVII. Incertae Sedis</taxon>
        <taxon>Sulfobacillus</taxon>
    </lineage>
</organism>